<dbReference type="InterPro" id="IPR002559">
    <property type="entry name" value="Transposase_11"/>
</dbReference>
<keyword evidence="3" id="KW-1185">Reference proteome</keyword>
<dbReference type="AlphaFoldDB" id="A0A163E3N2"/>
<organism evidence="2 3">
    <name type="scientific">Paenibacillus glucanolyticus</name>
    <dbReference type="NCBI Taxonomy" id="59843"/>
    <lineage>
        <taxon>Bacteria</taxon>
        <taxon>Bacillati</taxon>
        <taxon>Bacillota</taxon>
        <taxon>Bacilli</taxon>
        <taxon>Bacillales</taxon>
        <taxon>Paenibacillaceae</taxon>
        <taxon>Paenibacillus</taxon>
    </lineage>
</organism>
<accession>A0A163E3N2</accession>
<feature type="domain" description="Transposase IS4-like" evidence="1">
    <location>
        <begin position="1"/>
        <end position="119"/>
    </location>
</feature>
<dbReference type="PANTHER" id="PTHR30007">
    <property type="entry name" value="PHP DOMAIN PROTEIN"/>
    <property type="match status" value="1"/>
</dbReference>
<dbReference type="Pfam" id="PF01609">
    <property type="entry name" value="DDE_Tnp_1"/>
    <property type="match status" value="1"/>
</dbReference>
<dbReference type="Proteomes" id="UP000076796">
    <property type="component" value="Unassembled WGS sequence"/>
</dbReference>
<reference evidence="2" key="1">
    <citation type="journal article" date="2016" name="Genome Announc.">
        <title>Draft genomes of two strains of Paenibacillus glucanolyticus with capability to degrade lignocellulose.</title>
        <authorList>
            <person name="Mathews S.L."/>
            <person name="Pawlak J."/>
            <person name="Grunden A.M."/>
        </authorList>
    </citation>
    <scope>NUCLEOTIDE SEQUENCE [LARGE SCALE GENOMIC DNA]</scope>
    <source>
        <strain evidence="2">SLM1</strain>
    </source>
</reference>
<gene>
    <name evidence="2" type="ORF">AWU65_26135</name>
</gene>
<dbReference type="EMBL" id="LWMH01000002">
    <property type="protein sequence ID" value="KZS43585.1"/>
    <property type="molecule type" value="Genomic_DNA"/>
</dbReference>
<sequence>MHAIVDALGNPLRFNLTGGEAHDSVQGFNLLKSMKLTRKQVLADRAYDTNAIRTFLKEQQAIPVIPGKKNRRVIPKYDRDVYKERHLVECFFNKVKNYRRLATRYDKLACTFKSFLALASIMVWLA</sequence>
<dbReference type="NCBIfam" id="NF033580">
    <property type="entry name" value="transpos_IS5_3"/>
    <property type="match status" value="1"/>
</dbReference>
<dbReference type="GO" id="GO:0006313">
    <property type="term" value="P:DNA transposition"/>
    <property type="evidence" value="ECO:0007669"/>
    <property type="project" value="InterPro"/>
</dbReference>
<protein>
    <submittedName>
        <fullName evidence="2">Transposase</fullName>
    </submittedName>
</protein>
<dbReference type="PANTHER" id="PTHR30007:SF1">
    <property type="entry name" value="BLR1914 PROTEIN"/>
    <property type="match status" value="1"/>
</dbReference>
<dbReference type="GO" id="GO:0003677">
    <property type="term" value="F:DNA binding"/>
    <property type="evidence" value="ECO:0007669"/>
    <property type="project" value="InterPro"/>
</dbReference>
<evidence type="ECO:0000259" key="1">
    <source>
        <dbReference type="Pfam" id="PF01609"/>
    </source>
</evidence>
<evidence type="ECO:0000313" key="3">
    <source>
        <dbReference type="Proteomes" id="UP000076796"/>
    </source>
</evidence>
<name>A0A163E3N2_9BACL</name>
<dbReference type="GO" id="GO:0004803">
    <property type="term" value="F:transposase activity"/>
    <property type="evidence" value="ECO:0007669"/>
    <property type="project" value="InterPro"/>
</dbReference>
<comment type="caution">
    <text evidence="2">The sequence shown here is derived from an EMBL/GenBank/DDBJ whole genome shotgun (WGS) entry which is preliminary data.</text>
</comment>
<evidence type="ECO:0000313" key="2">
    <source>
        <dbReference type="EMBL" id="KZS43585.1"/>
    </source>
</evidence>
<proteinExistence type="predicted"/>